<evidence type="ECO:0000256" key="3">
    <source>
        <dbReference type="ARBA" id="ARBA00022679"/>
    </source>
</evidence>
<accession>A0A1R3H2E6</accession>
<dbReference type="FunFam" id="3.40.50.2000:FF:000088">
    <property type="entry name" value="Glycosyltransferase"/>
    <property type="match status" value="2"/>
</dbReference>
<dbReference type="InterPro" id="IPR002213">
    <property type="entry name" value="UDP_glucos_trans"/>
</dbReference>
<dbReference type="SUPFAM" id="SSF53756">
    <property type="entry name" value="UDP-Glycosyltransferase/glycogen phosphorylase"/>
    <property type="match status" value="2"/>
</dbReference>
<proteinExistence type="inferred from homology"/>
<sequence length="811" mass="90712">MARDLHVVMIPWSAFGHFIPFFQLSVALAKSGIKASFISTHANIRRLPKVPSNLKNLIDLVAFQLPAALDEQQLLPEGSEATVDIPPEKIQFLKIAYDLLRHPIKQFISDQRPDWILADVIPHWVAEIAQDHQIPLIHFSVFSASAYSFLCNPSCLTGDGQKRMRSCPETLTSPPEWYDFPSSLAYPGFLATGMHEGFYKRNASGIADAERVSKIIQASKALVFRSCPEYEPEYFKVLEKIIGKPIIPVGLLLPEKPEGTKITDKSWIKVFEWLDEQSPKSVLFVGFGSECKLSKEQVHEIANGLELSGLPFLWALRKPDWAPNDLDALPPGFNEHIHGRGVVCFGWAPQMEILGHSSIGGSLFHSGWGSIIETLQFGHCLVVLPLVIDQPLNARLLVEKGLAVEIERNEDGSFNKEDVAKALRLAMVSEEGESVRVLVVCLIPAYITSMARNLHVVMLPWFAFGHLVPFFQLSVALAKAGVRVSFISTPRNIQRLPQVPQPLATSLELVAIPLPALDKQLLPEGAEATVDIPMEKIQYLKFAYDLLRHPVKLFVSDQRPDWIFTDVISYWVAEISQEHQIPVINFSVFSASSYAFFLPKYFPDSDAQEEATRLSLESLTKPSEEDEDFSSSVAYKSFEAASTYEDLYAQNASGITDNERVLRILQASKAMAIRTCPEYEGESLNKCQEITGKPVIPVGLLLPEKLPAEEGRRISTDQSWVENFEWLDAQKPKSVVFVGFGSECKLSKEQVQEIANGLERRFARSCLHWLGTATGNIITSVNWRLVVSRWMGFDHRNAAVWTLSCGFTAHS</sequence>
<dbReference type="PANTHER" id="PTHR48049:SF57">
    <property type="entry name" value="UDP-GLYCOSYLTRANSFERASE 91C1-LIKE"/>
    <property type="match status" value="1"/>
</dbReference>
<organism evidence="4 5">
    <name type="scientific">Corchorus capsularis</name>
    <name type="common">Jute</name>
    <dbReference type="NCBI Taxonomy" id="210143"/>
    <lineage>
        <taxon>Eukaryota</taxon>
        <taxon>Viridiplantae</taxon>
        <taxon>Streptophyta</taxon>
        <taxon>Embryophyta</taxon>
        <taxon>Tracheophyta</taxon>
        <taxon>Spermatophyta</taxon>
        <taxon>Magnoliopsida</taxon>
        <taxon>eudicotyledons</taxon>
        <taxon>Gunneridae</taxon>
        <taxon>Pentapetalae</taxon>
        <taxon>rosids</taxon>
        <taxon>malvids</taxon>
        <taxon>Malvales</taxon>
        <taxon>Malvaceae</taxon>
        <taxon>Grewioideae</taxon>
        <taxon>Apeibeae</taxon>
        <taxon>Corchorus</taxon>
    </lineage>
</organism>
<comment type="caution">
    <text evidence="4">The sequence shown here is derived from an EMBL/GenBank/DDBJ whole genome shotgun (WGS) entry which is preliminary data.</text>
</comment>
<dbReference type="InterPro" id="IPR050481">
    <property type="entry name" value="UDP-glycosyltransf_plant"/>
</dbReference>
<keyword evidence="3 4" id="KW-0808">Transferase</keyword>
<protein>
    <submittedName>
        <fullName evidence="4">UDP-glucuronosyl/UDP-glucosyltransferase</fullName>
    </submittedName>
</protein>
<keyword evidence="2" id="KW-0328">Glycosyltransferase</keyword>
<gene>
    <name evidence="4" type="ORF">CCACVL1_21774</name>
</gene>
<evidence type="ECO:0000256" key="1">
    <source>
        <dbReference type="ARBA" id="ARBA00009995"/>
    </source>
</evidence>
<dbReference type="CDD" id="cd03784">
    <property type="entry name" value="GT1_Gtf-like"/>
    <property type="match status" value="2"/>
</dbReference>
<keyword evidence="5" id="KW-1185">Reference proteome</keyword>
<dbReference type="OMA" id="SSAMDYP"/>
<dbReference type="Gene3D" id="3.40.50.2000">
    <property type="entry name" value="Glycogen Phosphorylase B"/>
    <property type="match status" value="4"/>
</dbReference>
<dbReference type="Proteomes" id="UP000188268">
    <property type="component" value="Unassembled WGS sequence"/>
</dbReference>
<dbReference type="PANTHER" id="PTHR48049">
    <property type="entry name" value="GLYCOSYLTRANSFERASE"/>
    <property type="match status" value="1"/>
</dbReference>
<dbReference type="OrthoDB" id="5835829at2759"/>
<dbReference type="AlphaFoldDB" id="A0A1R3H2E6"/>
<dbReference type="Gramene" id="OMO64416">
    <property type="protein sequence ID" value="OMO64416"/>
    <property type="gene ID" value="CCACVL1_21774"/>
</dbReference>
<dbReference type="FunFam" id="3.40.50.2000:FF:000037">
    <property type="entry name" value="Glycosyltransferase"/>
    <property type="match status" value="1"/>
</dbReference>
<evidence type="ECO:0000313" key="5">
    <source>
        <dbReference type="Proteomes" id="UP000188268"/>
    </source>
</evidence>
<dbReference type="EMBL" id="AWWV01012808">
    <property type="protein sequence ID" value="OMO64416.1"/>
    <property type="molecule type" value="Genomic_DNA"/>
</dbReference>
<name>A0A1R3H2E6_COCAP</name>
<dbReference type="Pfam" id="PF00201">
    <property type="entry name" value="UDPGT"/>
    <property type="match status" value="1"/>
</dbReference>
<reference evidence="4 5" key="1">
    <citation type="submission" date="2013-09" db="EMBL/GenBank/DDBJ databases">
        <title>Corchorus capsularis genome sequencing.</title>
        <authorList>
            <person name="Alam M."/>
            <person name="Haque M.S."/>
            <person name="Islam M.S."/>
            <person name="Emdad E.M."/>
            <person name="Islam M.M."/>
            <person name="Ahmed B."/>
            <person name="Halim A."/>
            <person name="Hossen Q.M.M."/>
            <person name="Hossain M.Z."/>
            <person name="Ahmed R."/>
            <person name="Khan M.M."/>
            <person name="Islam R."/>
            <person name="Rashid M.M."/>
            <person name="Khan S.A."/>
            <person name="Rahman M.S."/>
            <person name="Alam M."/>
        </authorList>
    </citation>
    <scope>NUCLEOTIDE SEQUENCE [LARGE SCALE GENOMIC DNA]</scope>
    <source>
        <strain evidence="5">cv. CVL-1</strain>
        <tissue evidence="4">Whole seedling</tissue>
    </source>
</reference>
<comment type="similarity">
    <text evidence="1">Belongs to the UDP-glycosyltransferase family.</text>
</comment>
<evidence type="ECO:0000313" key="4">
    <source>
        <dbReference type="EMBL" id="OMO64416.1"/>
    </source>
</evidence>
<dbReference type="GO" id="GO:0035251">
    <property type="term" value="F:UDP-glucosyltransferase activity"/>
    <property type="evidence" value="ECO:0007669"/>
    <property type="project" value="InterPro"/>
</dbReference>
<evidence type="ECO:0000256" key="2">
    <source>
        <dbReference type="ARBA" id="ARBA00022676"/>
    </source>
</evidence>